<evidence type="ECO:0000256" key="5">
    <source>
        <dbReference type="ARBA" id="ARBA00022737"/>
    </source>
</evidence>
<name>A0A822YKN8_NELNU</name>
<organism evidence="10 11">
    <name type="scientific">Nelumbo nucifera</name>
    <name type="common">Sacred lotus</name>
    <dbReference type="NCBI Taxonomy" id="4432"/>
    <lineage>
        <taxon>Eukaryota</taxon>
        <taxon>Viridiplantae</taxon>
        <taxon>Streptophyta</taxon>
        <taxon>Embryophyta</taxon>
        <taxon>Tracheophyta</taxon>
        <taxon>Spermatophyta</taxon>
        <taxon>Magnoliopsida</taxon>
        <taxon>Proteales</taxon>
        <taxon>Nelumbonaceae</taxon>
        <taxon>Nelumbo</taxon>
    </lineage>
</organism>
<evidence type="ECO:0000256" key="4">
    <source>
        <dbReference type="ARBA" id="ARBA00022729"/>
    </source>
</evidence>
<evidence type="ECO:0000256" key="6">
    <source>
        <dbReference type="ARBA" id="ARBA00023136"/>
    </source>
</evidence>
<dbReference type="InterPro" id="IPR001611">
    <property type="entry name" value="Leu-rich_rpt"/>
</dbReference>
<proteinExistence type="inferred from homology"/>
<dbReference type="PANTHER" id="PTHR48059:SF19">
    <property type="entry name" value="RECEPTOR-LIKE PROTEIN KINASE 5"/>
    <property type="match status" value="1"/>
</dbReference>
<feature type="signal peptide" evidence="8">
    <location>
        <begin position="1"/>
        <end position="30"/>
    </location>
</feature>
<evidence type="ECO:0000259" key="9">
    <source>
        <dbReference type="Pfam" id="PF08263"/>
    </source>
</evidence>
<evidence type="ECO:0000256" key="7">
    <source>
        <dbReference type="ARBA" id="ARBA00038043"/>
    </source>
</evidence>
<keyword evidence="4 8" id="KW-0732">Signal</keyword>
<feature type="chain" id="PRO_5032458274" description="Leucine-rich repeat-containing N-terminal plant-type domain-containing protein" evidence="8">
    <location>
        <begin position="31"/>
        <end position="254"/>
    </location>
</feature>
<keyword evidence="6" id="KW-0472">Membrane</keyword>
<evidence type="ECO:0000313" key="11">
    <source>
        <dbReference type="Proteomes" id="UP000607653"/>
    </source>
</evidence>
<dbReference type="Pfam" id="PF00560">
    <property type="entry name" value="LRR_1"/>
    <property type="match status" value="3"/>
</dbReference>
<keyword evidence="5" id="KW-0677">Repeat</keyword>
<dbReference type="PROSITE" id="PS51257">
    <property type="entry name" value="PROKAR_LIPOPROTEIN"/>
    <property type="match status" value="1"/>
</dbReference>
<dbReference type="FunFam" id="3.80.10.10:FF:000400">
    <property type="entry name" value="Nuclear pore complex protein NUP107"/>
    <property type="match status" value="1"/>
</dbReference>
<comment type="similarity">
    <text evidence="7">Belongs to the polygalacturonase-inhibiting protein family.</text>
</comment>
<sequence length="254" mass="28279">MDTPHRGASFLSVLLLFLLVSCSLPSLISASSFCNPSDRRALSKIKKSLNIPHYFDSWNPWKLSIDCCRWNYVDCNTAGRVTQLSFYTIHAPFHIPEAIGDLPYLNYLVFKDITNFTGSIPYSITKLHNLEFLEIQNTSLSGPIPEFLGQLKNLNSLFLGYNQLSGPLPASLGNLNRLEVLDVRSNKLTGSIPDSFGGFNNDFEDGFFLFLSHNQLSGKVPKSLNISKVDLSYNKLSDASTFEILSDLGTLPES</sequence>
<feature type="domain" description="Leucine-rich repeat-containing N-terminal plant-type" evidence="9">
    <location>
        <begin position="36"/>
        <end position="76"/>
    </location>
</feature>
<dbReference type="PANTHER" id="PTHR48059">
    <property type="entry name" value="POLYGALACTURONASE INHIBITOR 1"/>
    <property type="match status" value="1"/>
</dbReference>
<evidence type="ECO:0000256" key="2">
    <source>
        <dbReference type="ARBA" id="ARBA00004370"/>
    </source>
</evidence>
<dbReference type="Proteomes" id="UP000607653">
    <property type="component" value="Unassembled WGS sequence"/>
</dbReference>
<comment type="subcellular location">
    <subcellularLocation>
        <location evidence="1">Cell envelope</location>
    </subcellularLocation>
    <subcellularLocation>
        <location evidence="2">Membrane</location>
    </subcellularLocation>
</comment>
<evidence type="ECO:0000256" key="8">
    <source>
        <dbReference type="SAM" id="SignalP"/>
    </source>
</evidence>
<dbReference type="AlphaFoldDB" id="A0A822YKN8"/>
<gene>
    <name evidence="10" type="ORF">HUJ06_031386</name>
</gene>
<dbReference type="InterPro" id="IPR032675">
    <property type="entry name" value="LRR_dom_sf"/>
</dbReference>
<reference evidence="10 11" key="1">
    <citation type="journal article" date="2020" name="Mol. Biol. Evol.">
        <title>Distinct Expression and Methylation Patterns for Genes with Different Fates following a Single Whole-Genome Duplication in Flowering Plants.</title>
        <authorList>
            <person name="Shi T."/>
            <person name="Rahmani R.S."/>
            <person name="Gugger P.F."/>
            <person name="Wang M."/>
            <person name="Li H."/>
            <person name="Zhang Y."/>
            <person name="Li Z."/>
            <person name="Wang Q."/>
            <person name="Van de Peer Y."/>
            <person name="Marchal K."/>
            <person name="Chen J."/>
        </authorList>
    </citation>
    <scope>NUCLEOTIDE SEQUENCE [LARGE SCALE GENOMIC DNA]</scope>
    <source>
        <tissue evidence="10">Leaf</tissue>
    </source>
</reference>
<protein>
    <recommendedName>
        <fullName evidence="9">Leucine-rich repeat-containing N-terminal plant-type domain-containing protein</fullName>
    </recommendedName>
</protein>
<evidence type="ECO:0000313" key="10">
    <source>
        <dbReference type="EMBL" id="DAD29918.1"/>
    </source>
</evidence>
<dbReference type="SUPFAM" id="SSF52058">
    <property type="entry name" value="L domain-like"/>
    <property type="match status" value="1"/>
</dbReference>
<dbReference type="Gene3D" id="3.80.10.10">
    <property type="entry name" value="Ribonuclease Inhibitor"/>
    <property type="match status" value="1"/>
</dbReference>
<comment type="caution">
    <text evidence="10">The sequence shown here is derived from an EMBL/GenBank/DDBJ whole genome shotgun (WGS) entry which is preliminary data.</text>
</comment>
<dbReference type="EMBL" id="DUZY01000002">
    <property type="protein sequence ID" value="DAD29918.1"/>
    <property type="molecule type" value="Genomic_DNA"/>
</dbReference>
<keyword evidence="11" id="KW-1185">Reference proteome</keyword>
<dbReference type="InterPro" id="IPR013210">
    <property type="entry name" value="LRR_N_plant-typ"/>
</dbReference>
<keyword evidence="3" id="KW-0433">Leucine-rich repeat</keyword>
<evidence type="ECO:0000256" key="3">
    <source>
        <dbReference type="ARBA" id="ARBA00022614"/>
    </source>
</evidence>
<accession>A0A822YKN8</accession>
<dbReference type="InterPro" id="IPR051848">
    <property type="entry name" value="PGIP"/>
</dbReference>
<evidence type="ECO:0000256" key="1">
    <source>
        <dbReference type="ARBA" id="ARBA00004196"/>
    </source>
</evidence>
<dbReference type="Pfam" id="PF08263">
    <property type="entry name" value="LRRNT_2"/>
    <property type="match status" value="1"/>
</dbReference>
<dbReference type="GO" id="GO:0016020">
    <property type="term" value="C:membrane"/>
    <property type="evidence" value="ECO:0007669"/>
    <property type="project" value="UniProtKB-SubCell"/>
</dbReference>